<name>A0A517T191_9BACT</name>
<feature type="domain" description="DUF1559" evidence="2">
    <location>
        <begin position="47"/>
        <end position="315"/>
    </location>
</feature>
<gene>
    <name evidence="3" type="ORF">SV7mr_46860</name>
</gene>
<dbReference type="NCBIfam" id="TIGR02532">
    <property type="entry name" value="IV_pilin_GFxxxE"/>
    <property type="match status" value="1"/>
</dbReference>
<evidence type="ECO:0000313" key="4">
    <source>
        <dbReference type="Proteomes" id="UP000315003"/>
    </source>
</evidence>
<sequence length="331" mass="36074">MPAHHLSRRSDRFTVPSQACLGFTLIELLVAISVIGILIGLLLPAVQAAREAARLVQCKNNLKQVALACHNYETAFNVLPGYGGEAGGFLIRQLPGHTRTTQGGGNWITQSLPFMERNTLAQQIGSLASHRSPHTVPHVEEAVSSPVEGLICPTRRRAKSYPLQSPYRERYGSRGARTDYAMNGGAAEVLVGANQNINDAPAIEIKHDGTWSYGRRTPTSKIQDGLSNTYLVGEKAMDLNKLSSANGFGDRAPIAGYHNSPISTHSYVRFAARSPRMDSRDNCLECHDFGSTHHAGWNAAFADGRVELMTYSMDLLIHRMHASVSGRETSP</sequence>
<dbReference type="SUPFAM" id="SSF54523">
    <property type="entry name" value="Pili subunits"/>
    <property type="match status" value="1"/>
</dbReference>
<evidence type="ECO:0000256" key="1">
    <source>
        <dbReference type="SAM" id="Phobius"/>
    </source>
</evidence>
<keyword evidence="1" id="KW-0812">Transmembrane</keyword>
<dbReference type="PANTHER" id="PTHR30093:SF2">
    <property type="entry name" value="TYPE II SECRETION SYSTEM PROTEIN H"/>
    <property type="match status" value="1"/>
</dbReference>
<accession>A0A517T191</accession>
<dbReference type="OrthoDB" id="255848at2"/>
<dbReference type="InterPro" id="IPR012902">
    <property type="entry name" value="N_methyl_site"/>
</dbReference>
<keyword evidence="4" id="KW-1185">Reference proteome</keyword>
<proteinExistence type="predicted"/>
<dbReference type="InterPro" id="IPR011453">
    <property type="entry name" value="DUF1559"/>
</dbReference>
<dbReference type="Pfam" id="PF07596">
    <property type="entry name" value="SBP_bac_10"/>
    <property type="match status" value="1"/>
</dbReference>
<reference evidence="3 4" key="1">
    <citation type="submission" date="2019-02" db="EMBL/GenBank/DDBJ databases">
        <title>Deep-cultivation of Planctomycetes and their phenomic and genomic characterization uncovers novel biology.</title>
        <authorList>
            <person name="Wiegand S."/>
            <person name="Jogler M."/>
            <person name="Boedeker C."/>
            <person name="Pinto D."/>
            <person name="Vollmers J."/>
            <person name="Rivas-Marin E."/>
            <person name="Kohn T."/>
            <person name="Peeters S.H."/>
            <person name="Heuer A."/>
            <person name="Rast P."/>
            <person name="Oberbeckmann S."/>
            <person name="Bunk B."/>
            <person name="Jeske O."/>
            <person name="Meyerdierks A."/>
            <person name="Storesund J.E."/>
            <person name="Kallscheuer N."/>
            <person name="Luecker S."/>
            <person name="Lage O.M."/>
            <person name="Pohl T."/>
            <person name="Merkel B.J."/>
            <person name="Hornburger P."/>
            <person name="Mueller R.-W."/>
            <person name="Bruemmer F."/>
            <person name="Labrenz M."/>
            <person name="Spormann A.M."/>
            <person name="Op den Camp H."/>
            <person name="Overmann J."/>
            <person name="Amann R."/>
            <person name="Jetten M.S.M."/>
            <person name="Mascher T."/>
            <person name="Medema M.H."/>
            <person name="Devos D.P."/>
            <person name="Kaster A.-K."/>
            <person name="Ovreas L."/>
            <person name="Rohde M."/>
            <person name="Galperin M.Y."/>
            <person name="Jogler C."/>
        </authorList>
    </citation>
    <scope>NUCLEOTIDE SEQUENCE [LARGE SCALE GENOMIC DNA]</scope>
    <source>
        <strain evidence="3 4">SV_7m_r</strain>
    </source>
</reference>
<protein>
    <recommendedName>
        <fullName evidence="2">DUF1559 domain-containing protein</fullName>
    </recommendedName>
</protein>
<organism evidence="3 4">
    <name type="scientific">Stieleria bergensis</name>
    <dbReference type="NCBI Taxonomy" id="2528025"/>
    <lineage>
        <taxon>Bacteria</taxon>
        <taxon>Pseudomonadati</taxon>
        <taxon>Planctomycetota</taxon>
        <taxon>Planctomycetia</taxon>
        <taxon>Pirellulales</taxon>
        <taxon>Pirellulaceae</taxon>
        <taxon>Stieleria</taxon>
    </lineage>
</organism>
<evidence type="ECO:0000313" key="3">
    <source>
        <dbReference type="EMBL" id="QDT62139.1"/>
    </source>
</evidence>
<dbReference type="Proteomes" id="UP000315003">
    <property type="component" value="Chromosome"/>
</dbReference>
<feature type="transmembrane region" description="Helical" evidence="1">
    <location>
        <begin position="21"/>
        <end position="43"/>
    </location>
</feature>
<dbReference type="InterPro" id="IPR045584">
    <property type="entry name" value="Pilin-like"/>
</dbReference>
<dbReference type="RefSeq" id="WP_145276699.1">
    <property type="nucleotide sequence ID" value="NZ_CP036272.1"/>
</dbReference>
<dbReference type="Gene3D" id="3.30.700.10">
    <property type="entry name" value="Glycoprotein, Type 4 Pilin"/>
    <property type="match status" value="1"/>
</dbReference>
<dbReference type="EMBL" id="CP036272">
    <property type="protein sequence ID" value="QDT62139.1"/>
    <property type="molecule type" value="Genomic_DNA"/>
</dbReference>
<evidence type="ECO:0000259" key="2">
    <source>
        <dbReference type="Pfam" id="PF07596"/>
    </source>
</evidence>
<keyword evidence="1" id="KW-0472">Membrane</keyword>
<dbReference type="PANTHER" id="PTHR30093">
    <property type="entry name" value="GENERAL SECRETION PATHWAY PROTEIN G"/>
    <property type="match status" value="1"/>
</dbReference>
<dbReference type="AlphaFoldDB" id="A0A517T191"/>
<keyword evidence="1" id="KW-1133">Transmembrane helix</keyword>
<dbReference type="Pfam" id="PF07963">
    <property type="entry name" value="N_methyl"/>
    <property type="match status" value="1"/>
</dbReference>